<dbReference type="GO" id="GO:0005739">
    <property type="term" value="C:mitochondrion"/>
    <property type="evidence" value="ECO:0007669"/>
    <property type="project" value="TreeGrafter"/>
</dbReference>
<protein>
    <recommendedName>
        <fullName evidence="2">J domain-containing protein</fullName>
    </recommendedName>
</protein>
<evidence type="ECO:0000259" key="2">
    <source>
        <dbReference type="PROSITE" id="PS50076"/>
    </source>
</evidence>
<accession>A0A0N0P8K0</accession>
<dbReference type="SUPFAM" id="SSF46565">
    <property type="entry name" value="Chaperone J-domain"/>
    <property type="match status" value="1"/>
</dbReference>
<comment type="caution">
    <text evidence="3">The sequence shown here is derived from an EMBL/GenBank/DDBJ whole genome shotgun (WGS) entry which is preliminary data.</text>
</comment>
<dbReference type="VEuPathDB" id="TriTrypDB:Lsey_0012_0480"/>
<dbReference type="InterPro" id="IPR036869">
    <property type="entry name" value="J_dom_sf"/>
</dbReference>
<dbReference type="PANTHER" id="PTHR14021:SF15">
    <property type="entry name" value="IRON-SULFUR CLUSTER CO-CHAPERONE PROTEIN HSCB"/>
    <property type="match status" value="1"/>
</dbReference>
<sequence>MFLRQLPLLQRRLPCSLATVIGTHNRACTHSRITSAPTNCLWAPHRCCASTAGSPINGGSGRGNYFAFFSLAKHPEVDAAALQKLYHDLQRRVHPDQRQVQQREQDQKQQQHAKSPSPCVPDESTQKSSADISTYANAAYETLRSPYNRCRYLSALVKAQHVKGAPLTPTEEEELAIEDDRRTMHARKTCPDTPMDDDFLVEMLAISELIFGGDAGDEAVRRQWAVLRADLEDRAVGYFQDAVKQWNAGDMEKFHHTVLEWTYVNNALNNLKERML</sequence>
<dbReference type="PANTHER" id="PTHR14021">
    <property type="entry name" value="IRON-SULFUR CLUSTER CO-CHAPERONE PROTEIN HSCB"/>
    <property type="match status" value="1"/>
</dbReference>
<dbReference type="AlphaFoldDB" id="A0A0N0P8K0"/>
<dbReference type="EMBL" id="LJSK01000012">
    <property type="protein sequence ID" value="KPI90029.1"/>
    <property type="molecule type" value="Genomic_DNA"/>
</dbReference>
<feature type="compositionally biased region" description="Basic and acidic residues" evidence="1">
    <location>
        <begin position="94"/>
        <end position="109"/>
    </location>
</feature>
<dbReference type="PROSITE" id="PS50076">
    <property type="entry name" value="DNAJ_2"/>
    <property type="match status" value="1"/>
</dbReference>
<dbReference type="InterPro" id="IPR004640">
    <property type="entry name" value="HscB"/>
</dbReference>
<dbReference type="Gene3D" id="1.10.287.110">
    <property type="entry name" value="DnaJ domain"/>
    <property type="match status" value="1"/>
</dbReference>
<dbReference type="Proteomes" id="UP000038009">
    <property type="component" value="Unassembled WGS sequence"/>
</dbReference>
<feature type="domain" description="J" evidence="2">
    <location>
        <begin position="64"/>
        <end position="156"/>
    </location>
</feature>
<keyword evidence="4" id="KW-1185">Reference proteome</keyword>
<dbReference type="OrthoDB" id="277802at2759"/>
<gene>
    <name evidence="3" type="ORF">ABL78_0889</name>
</gene>
<organism evidence="3 4">
    <name type="scientific">Leptomonas seymouri</name>
    <dbReference type="NCBI Taxonomy" id="5684"/>
    <lineage>
        <taxon>Eukaryota</taxon>
        <taxon>Discoba</taxon>
        <taxon>Euglenozoa</taxon>
        <taxon>Kinetoplastea</taxon>
        <taxon>Metakinetoplastina</taxon>
        <taxon>Trypanosomatida</taxon>
        <taxon>Trypanosomatidae</taxon>
        <taxon>Leishmaniinae</taxon>
        <taxon>Leptomonas</taxon>
    </lineage>
</organism>
<evidence type="ECO:0000313" key="3">
    <source>
        <dbReference type="EMBL" id="KPI90029.1"/>
    </source>
</evidence>
<reference evidence="3 4" key="1">
    <citation type="journal article" date="2015" name="PLoS Pathog.">
        <title>Leptomonas seymouri: Adaptations to the Dixenous Life Cycle Analyzed by Genome Sequencing, Transcriptome Profiling and Co-infection with Leishmania donovani.</title>
        <authorList>
            <person name="Kraeva N."/>
            <person name="Butenko A."/>
            <person name="Hlavacova J."/>
            <person name="Kostygov A."/>
            <person name="Myskova J."/>
            <person name="Grybchuk D."/>
            <person name="Lestinova T."/>
            <person name="Votypka J."/>
            <person name="Volf P."/>
            <person name="Opperdoes F."/>
            <person name="Flegontov P."/>
            <person name="Lukes J."/>
            <person name="Yurchenko V."/>
        </authorList>
    </citation>
    <scope>NUCLEOTIDE SEQUENCE [LARGE SCALE GENOMIC DNA]</scope>
    <source>
        <strain evidence="3 4">ATCC 30220</strain>
    </source>
</reference>
<dbReference type="InterPro" id="IPR001623">
    <property type="entry name" value="DnaJ_domain"/>
</dbReference>
<name>A0A0N0P8K0_LEPSE</name>
<proteinExistence type="predicted"/>
<dbReference type="GO" id="GO:0051087">
    <property type="term" value="F:protein-folding chaperone binding"/>
    <property type="evidence" value="ECO:0007669"/>
    <property type="project" value="InterPro"/>
</dbReference>
<feature type="region of interest" description="Disordered" evidence="1">
    <location>
        <begin position="94"/>
        <end position="130"/>
    </location>
</feature>
<dbReference type="OMA" id="PFLRCKY"/>
<dbReference type="GO" id="GO:0044571">
    <property type="term" value="P:[2Fe-2S] cluster assembly"/>
    <property type="evidence" value="ECO:0007669"/>
    <property type="project" value="InterPro"/>
</dbReference>
<evidence type="ECO:0000256" key="1">
    <source>
        <dbReference type="SAM" id="MobiDB-lite"/>
    </source>
</evidence>
<dbReference type="GO" id="GO:0001671">
    <property type="term" value="F:ATPase activator activity"/>
    <property type="evidence" value="ECO:0007669"/>
    <property type="project" value="InterPro"/>
</dbReference>
<evidence type="ECO:0000313" key="4">
    <source>
        <dbReference type="Proteomes" id="UP000038009"/>
    </source>
</evidence>